<keyword evidence="4" id="KW-1185">Reference proteome</keyword>
<organism evidence="3 4">
    <name type="scientific">Lyngbya confervoides BDU141951</name>
    <dbReference type="NCBI Taxonomy" id="1574623"/>
    <lineage>
        <taxon>Bacteria</taxon>
        <taxon>Bacillati</taxon>
        <taxon>Cyanobacteriota</taxon>
        <taxon>Cyanophyceae</taxon>
        <taxon>Oscillatoriophycideae</taxon>
        <taxon>Oscillatoriales</taxon>
        <taxon>Microcoleaceae</taxon>
        <taxon>Lyngbya</taxon>
    </lineage>
</organism>
<evidence type="ECO:0000313" key="3">
    <source>
        <dbReference type="EMBL" id="MCM1981995.1"/>
    </source>
</evidence>
<feature type="domain" description="HTH HARE-type" evidence="2">
    <location>
        <begin position="1"/>
        <end position="79"/>
    </location>
</feature>
<dbReference type="PROSITE" id="PS51913">
    <property type="entry name" value="HTH_HARE"/>
    <property type="match status" value="1"/>
</dbReference>
<evidence type="ECO:0000313" key="4">
    <source>
        <dbReference type="Proteomes" id="UP000031561"/>
    </source>
</evidence>
<reference evidence="3 4" key="1">
    <citation type="journal article" date="2015" name="Genome Announc.">
        <title>Draft Genome Sequence of Filamentous Marine Cyanobacterium Lyngbya confervoides Strain BDU141951.</title>
        <authorList>
            <person name="Chandrababunaidu M.M."/>
            <person name="Sen D."/>
            <person name="Tripathy S."/>
        </authorList>
    </citation>
    <scope>NUCLEOTIDE SEQUENCE [LARGE SCALE GENOMIC DNA]</scope>
    <source>
        <strain evidence="3 4">BDU141951</strain>
    </source>
</reference>
<comment type="caution">
    <text evidence="3">The sequence shown here is derived from an EMBL/GenBank/DDBJ whole genome shotgun (WGS) entry which is preliminary data.</text>
</comment>
<dbReference type="RefSeq" id="WP_166280324.1">
    <property type="nucleotide sequence ID" value="NZ_JTHE03000027.1"/>
</dbReference>
<dbReference type="EMBL" id="JTHE03000027">
    <property type="protein sequence ID" value="MCM1981995.1"/>
    <property type="molecule type" value="Genomic_DNA"/>
</dbReference>
<dbReference type="AlphaFoldDB" id="A0ABD4T048"/>
<keyword evidence="1" id="KW-0804">Transcription</keyword>
<sequence>MTIVQAARTVMQSSQTSMTAAEITAAILAQRLYEFKAKSPKDIVRSAIERHCEGVTRKNSAKEKYFRKESPGIYALIQEL</sequence>
<dbReference type="InterPro" id="IPR007759">
    <property type="entry name" value="Asxl_HARE-HTH"/>
</dbReference>
<evidence type="ECO:0000256" key="1">
    <source>
        <dbReference type="ARBA" id="ARBA00023163"/>
    </source>
</evidence>
<dbReference type="Proteomes" id="UP000031561">
    <property type="component" value="Unassembled WGS sequence"/>
</dbReference>
<gene>
    <name evidence="3" type="ORF">QQ91_0004005</name>
</gene>
<dbReference type="Pfam" id="PF05066">
    <property type="entry name" value="HARE-HTH"/>
    <property type="match status" value="1"/>
</dbReference>
<proteinExistence type="predicted"/>
<protein>
    <submittedName>
        <fullName evidence="3">Winged helix-turn-helix domain-containing protein</fullName>
    </submittedName>
</protein>
<name>A0ABD4T048_9CYAN</name>
<evidence type="ECO:0000259" key="2">
    <source>
        <dbReference type="PROSITE" id="PS51913"/>
    </source>
</evidence>
<accession>A0ABD4T048</accession>